<name>A0ABW1NLC2_9ACTN</name>
<dbReference type="Gene3D" id="1.20.120.450">
    <property type="entry name" value="dinb family like domain"/>
    <property type="match status" value="1"/>
</dbReference>
<dbReference type="EMBL" id="JBHSRF010000034">
    <property type="protein sequence ID" value="MFC6083856.1"/>
    <property type="molecule type" value="Genomic_DNA"/>
</dbReference>
<accession>A0ABW1NLC2</accession>
<reference evidence="3" key="1">
    <citation type="journal article" date="2019" name="Int. J. Syst. Evol. Microbiol.">
        <title>The Global Catalogue of Microorganisms (GCM) 10K type strain sequencing project: providing services to taxonomists for standard genome sequencing and annotation.</title>
        <authorList>
            <consortium name="The Broad Institute Genomics Platform"/>
            <consortium name="The Broad Institute Genome Sequencing Center for Infectious Disease"/>
            <person name="Wu L."/>
            <person name="Ma J."/>
        </authorList>
    </citation>
    <scope>NUCLEOTIDE SEQUENCE [LARGE SCALE GENOMIC DNA]</scope>
    <source>
        <strain evidence="3">JCM 30346</strain>
    </source>
</reference>
<dbReference type="SUPFAM" id="SSF109854">
    <property type="entry name" value="DinB/YfiT-like putative metalloenzymes"/>
    <property type="match status" value="1"/>
</dbReference>
<organism evidence="2 3">
    <name type="scientific">Sphaerisporangium aureirubrum</name>
    <dbReference type="NCBI Taxonomy" id="1544736"/>
    <lineage>
        <taxon>Bacteria</taxon>
        <taxon>Bacillati</taxon>
        <taxon>Actinomycetota</taxon>
        <taxon>Actinomycetes</taxon>
        <taxon>Streptosporangiales</taxon>
        <taxon>Streptosporangiaceae</taxon>
        <taxon>Sphaerisporangium</taxon>
    </lineage>
</organism>
<evidence type="ECO:0000313" key="3">
    <source>
        <dbReference type="Proteomes" id="UP001596137"/>
    </source>
</evidence>
<keyword evidence="3" id="KW-1185">Reference proteome</keyword>
<dbReference type="InterPro" id="IPR024344">
    <property type="entry name" value="MDMPI_metal-binding"/>
</dbReference>
<proteinExistence type="predicted"/>
<dbReference type="Proteomes" id="UP001596137">
    <property type="component" value="Unassembled WGS sequence"/>
</dbReference>
<protein>
    <submittedName>
        <fullName evidence="2">Maleylpyruvate isomerase N-terminal domain-containing protein</fullName>
    </submittedName>
</protein>
<dbReference type="Pfam" id="PF11716">
    <property type="entry name" value="MDMPI_N"/>
    <property type="match status" value="1"/>
</dbReference>
<gene>
    <name evidence="2" type="ORF">ACFP1K_22000</name>
</gene>
<comment type="caution">
    <text evidence="2">The sequence shown here is derived from an EMBL/GenBank/DDBJ whole genome shotgun (WGS) entry which is preliminary data.</text>
</comment>
<keyword evidence="2" id="KW-0413">Isomerase</keyword>
<evidence type="ECO:0000313" key="2">
    <source>
        <dbReference type="EMBL" id="MFC6083856.1"/>
    </source>
</evidence>
<dbReference type="RefSeq" id="WP_380756291.1">
    <property type="nucleotide sequence ID" value="NZ_JBHSRF010000034.1"/>
</dbReference>
<dbReference type="GO" id="GO:0016853">
    <property type="term" value="F:isomerase activity"/>
    <property type="evidence" value="ECO:0007669"/>
    <property type="project" value="UniProtKB-KW"/>
</dbReference>
<sequence length="202" mass="22657">MRFLRDDVLGACLAGAEAIETIASRMSDDDWGRPTPCEEWVAADLLDHLHCIGEDYNRFLDCILDECAGPLLTHQDIVAHNAERMASLRPAAPLVRLAQFGLSARSFVTRLPLAWDHVLFPMDGRTWTVGDYAGFCALEWHIHAWDMYSSVGVHYRPECRGVLGAVCGRWLPDLFRAGEDCWDVLLYASGRQPGLGLWREAV</sequence>
<feature type="domain" description="Mycothiol-dependent maleylpyruvate isomerase metal-binding" evidence="1">
    <location>
        <begin position="14"/>
        <end position="147"/>
    </location>
</feature>
<dbReference type="InterPro" id="IPR034660">
    <property type="entry name" value="DinB/YfiT-like"/>
</dbReference>
<evidence type="ECO:0000259" key="1">
    <source>
        <dbReference type="Pfam" id="PF11716"/>
    </source>
</evidence>